<organism evidence="1 2">
    <name type="scientific">Ameca splendens</name>
    <dbReference type="NCBI Taxonomy" id="208324"/>
    <lineage>
        <taxon>Eukaryota</taxon>
        <taxon>Metazoa</taxon>
        <taxon>Chordata</taxon>
        <taxon>Craniata</taxon>
        <taxon>Vertebrata</taxon>
        <taxon>Euteleostomi</taxon>
        <taxon>Actinopterygii</taxon>
        <taxon>Neopterygii</taxon>
        <taxon>Teleostei</taxon>
        <taxon>Neoteleostei</taxon>
        <taxon>Acanthomorphata</taxon>
        <taxon>Ovalentaria</taxon>
        <taxon>Atherinomorphae</taxon>
        <taxon>Cyprinodontiformes</taxon>
        <taxon>Goodeidae</taxon>
        <taxon>Ameca</taxon>
    </lineage>
</organism>
<gene>
    <name evidence="1" type="ORF">AMECASPLE_039757</name>
</gene>
<dbReference type="EMBL" id="JAHRIP010093627">
    <property type="protein sequence ID" value="MEQ2317142.1"/>
    <property type="molecule type" value="Genomic_DNA"/>
</dbReference>
<accession>A0ABV1AEZ4</accession>
<comment type="caution">
    <text evidence="1">The sequence shown here is derived from an EMBL/GenBank/DDBJ whole genome shotgun (WGS) entry which is preliminary data.</text>
</comment>
<evidence type="ECO:0000313" key="1">
    <source>
        <dbReference type="EMBL" id="MEQ2317142.1"/>
    </source>
</evidence>
<reference evidence="1 2" key="1">
    <citation type="submission" date="2021-06" db="EMBL/GenBank/DDBJ databases">
        <authorList>
            <person name="Palmer J.M."/>
        </authorList>
    </citation>
    <scope>NUCLEOTIDE SEQUENCE [LARGE SCALE GENOMIC DNA]</scope>
    <source>
        <strain evidence="1 2">AS_MEX2019</strain>
        <tissue evidence="1">Muscle</tissue>
    </source>
</reference>
<proteinExistence type="predicted"/>
<dbReference type="Proteomes" id="UP001469553">
    <property type="component" value="Unassembled WGS sequence"/>
</dbReference>
<sequence length="135" mass="15594">MERCSIHRPKRRQQALFEECQGSTAQVEESFKRIIISCTLKTFAFMEDYKPKKKLFKVCHKPCSGHNKSIQQICGRRCFGQIASKWNIQSTMSGDTHPEHPSPWLILMVTAPSLEMHVYIQGNPGRKPVRGCKRF</sequence>
<protein>
    <submittedName>
        <fullName evidence="1">Uncharacterized protein</fullName>
    </submittedName>
</protein>
<evidence type="ECO:0000313" key="2">
    <source>
        <dbReference type="Proteomes" id="UP001469553"/>
    </source>
</evidence>
<name>A0ABV1AEZ4_9TELE</name>
<keyword evidence="2" id="KW-1185">Reference proteome</keyword>